<dbReference type="EMBL" id="JBHTLY010000002">
    <property type="protein sequence ID" value="MFD1201489.1"/>
    <property type="molecule type" value="Genomic_DNA"/>
</dbReference>
<dbReference type="PROSITE" id="PS51194">
    <property type="entry name" value="HELICASE_CTER"/>
    <property type="match status" value="1"/>
</dbReference>
<evidence type="ECO:0000256" key="1">
    <source>
        <dbReference type="ARBA" id="ARBA00022741"/>
    </source>
</evidence>
<evidence type="ECO:0000259" key="10">
    <source>
        <dbReference type="PROSITE" id="PS51195"/>
    </source>
</evidence>
<feature type="region of interest" description="Disordered" evidence="7">
    <location>
        <begin position="80"/>
        <end position="103"/>
    </location>
</feature>
<dbReference type="InterPro" id="IPR050079">
    <property type="entry name" value="DEAD_box_RNA_helicase"/>
</dbReference>
<dbReference type="SMART" id="SM00490">
    <property type="entry name" value="HELICc"/>
    <property type="match status" value="1"/>
</dbReference>
<dbReference type="InterPro" id="IPR014001">
    <property type="entry name" value="Helicase_ATP-bd"/>
</dbReference>
<accession>A0ABW3TMS7</accession>
<name>A0ABW3TMS7_9MICO</name>
<dbReference type="Pfam" id="PF00271">
    <property type="entry name" value="Helicase_C"/>
    <property type="match status" value="1"/>
</dbReference>
<dbReference type="CDD" id="cd18787">
    <property type="entry name" value="SF2_C_DEAD"/>
    <property type="match status" value="1"/>
</dbReference>
<evidence type="ECO:0000256" key="5">
    <source>
        <dbReference type="ARBA" id="ARBA00038437"/>
    </source>
</evidence>
<dbReference type="CDD" id="cd00268">
    <property type="entry name" value="DEADc"/>
    <property type="match status" value="1"/>
</dbReference>
<dbReference type="Proteomes" id="UP001597181">
    <property type="component" value="Unassembled WGS sequence"/>
</dbReference>
<gene>
    <name evidence="11" type="ORF">ACFQ3U_06245</name>
</gene>
<dbReference type="GO" id="GO:0004386">
    <property type="term" value="F:helicase activity"/>
    <property type="evidence" value="ECO:0007669"/>
    <property type="project" value="UniProtKB-KW"/>
</dbReference>
<dbReference type="InterPro" id="IPR044742">
    <property type="entry name" value="DEAD/DEAH_RhlB"/>
</dbReference>
<keyword evidence="2 11" id="KW-0378">Hydrolase</keyword>
<feature type="domain" description="DEAD-box RNA helicase Q" evidence="10">
    <location>
        <begin position="10"/>
        <end position="38"/>
    </location>
</feature>
<feature type="short sequence motif" description="Q motif" evidence="6">
    <location>
        <begin position="10"/>
        <end position="38"/>
    </location>
</feature>
<dbReference type="PROSITE" id="PS51195">
    <property type="entry name" value="Q_MOTIF"/>
    <property type="match status" value="1"/>
</dbReference>
<evidence type="ECO:0000259" key="9">
    <source>
        <dbReference type="PROSITE" id="PS51194"/>
    </source>
</evidence>
<keyword evidence="12" id="KW-1185">Reference proteome</keyword>
<dbReference type="Pfam" id="PF00270">
    <property type="entry name" value="DEAD"/>
    <property type="match status" value="1"/>
</dbReference>
<organism evidence="11 12">
    <name type="scientific">Leucobacter albus</name>
    <dbReference type="NCBI Taxonomy" id="272210"/>
    <lineage>
        <taxon>Bacteria</taxon>
        <taxon>Bacillati</taxon>
        <taxon>Actinomycetota</taxon>
        <taxon>Actinomycetes</taxon>
        <taxon>Micrococcales</taxon>
        <taxon>Microbacteriaceae</taxon>
        <taxon>Leucobacter</taxon>
    </lineage>
</organism>
<dbReference type="GO" id="GO:0016787">
    <property type="term" value="F:hydrolase activity"/>
    <property type="evidence" value="ECO:0007669"/>
    <property type="project" value="UniProtKB-KW"/>
</dbReference>
<dbReference type="SMART" id="SM00487">
    <property type="entry name" value="DEXDc"/>
    <property type="match status" value="1"/>
</dbReference>
<dbReference type="EC" id="3.6.4.-" evidence="11"/>
<comment type="similarity">
    <text evidence="5">Belongs to the DEAD box helicase family.</text>
</comment>
<evidence type="ECO:0000313" key="12">
    <source>
        <dbReference type="Proteomes" id="UP001597181"/>
    </source>
</evidence>
<evidence type="ECO:0000313" key="11">
    <source>
        <dbReference type="EMBL" id="MFD1201489.1"/>
    </source>
</evidence>
<dbReference type="InterPro" id="IPR027417">
    <property type="entry name" value="P-loop_NTPase"/>
</dbReference>
<protein>
    <submittedName>
        <fullName evidence="11">DEAD/DEAH box helicase</fullName>
        <ecNumber evidence="11">3.6.4.-</ecNumber>
    </submittedName>
</protein>
<dbReference type="SUPFAM" id="SSF52540">
    <property type="entry name" value="P-loop containing nucleoside triphosphate hydrolases"/>
    <property type="match status" value="1"/>
</dbReference>
<keyword evidence="3 11" id="KW-0347">Helicase</keyword>
<dbReference type="PANTHER" id="PTHR47959:SF13">
    <property type="entry name" value="ATP-DEPENDENT RNA HELICASE RHLE"/>
    <property type="match status" value="1"/>
</dbReference>
<dbReference type="InterPro" id="IPR014014">
    <property type="entry name" value="RNA_helicase_DEAD_Q_motif"/>
</dbReference>
<dbReference type="Gene3D" id="3.40.50.300">
    <property type="entry name" value="P-loop containing nucleotide triphosphate hydrolases"/>
    <property type="match status" value="2"/>
</dbReference>
<proteinExistence type="inferred from homology"/>
<feature type="domain" description="Helicase C-terminal" evidence="9">
    <location>
        <begin position="261"/>
        <end position="410"/>
    </location>
</feature>
<evidence type="ECO:0000256" key="2">
    <source>
        <dbReference type="ARBA" id="ARBA00022801"/>
    </source>
</evidence>
<evidence type="ECO:0000256" key="4">
    <source>
        <dbReference type="ARBA" id="ARBA00022840"/>
    </source>
</evidence>
<evidence type="ECO:0000259" key="8">
    <source>
        <dbReference type="PROSITE" id="PS51192"/>
    </source>
</evidence>
<evidence type="ECO:0000256" key="6">
    <source>
        <dbReference type="PROSITE-ProRule" id="PRU00552"/>
    </source>
</evidence>
<dbReference type="InterPro" id="IPR011545">
    <property type="entry name" value="DEAD/DEAH_box_helicase_dom"/>
</dbReference>
<reference evidence="12" key="1">
    <citation type="journal article" date="2019" name="Int. J. Syst. Evol. Microbiol.">
        <title>The Global Catalogue of Microorganisms (GCM) 10K type strain sequencing project: providing services to taxonomists for standard genome sequencing and annotation.</title>
        <authorList>
            <consortium name="The Broad Institute Genomics Platform"/>
            <consortium name="The Broad Institute Genome Sequencing Center for Infectious Disease"/>
            <person name="Wu L."/>
            <person name="Ma J."/>
        </authorList>
    </citation>
    <scope>NUCLEOTIDE SEQUENCE [LARGE SCALE GENOMIC DNA]</scope>
    <source>
        <strain evidence="12">CCUG 50213</strain>
    </source>
</reference>
<sequence>MWAADSASGRSFKELGLGQNLVRTLGELGAESPFPIQVATIPDAIKGRDVLGRAETGSGKTIAFGAALVERLLALKAQGKLGEPAPKKTKQPKRGERVLRGSGAATRKPKALILAPTRELALQIDRTVQPLARSVGFYTAQLVGGVPSEPQVHALERGVDIVIGTPGRIRDLVERRKLDLREVQISIVDEADHLCELGFLEETQWTLRQTERGGQRLLFSATLDRDVEELVAEFLVDPAAHEIERAKSTVPHRVYMVMREDKEAATLEFARTPGRLMLFTRTRVAAESVTELLENAGISATSLHGNLSQARREINLKQFASGKARVLVATDVAARGIHIDDVDAVVQLDPPQEAKAFVHRSGRTGRAGRGGQVITLIPRTGQKRTREMLEEAGVEPLVFEAYEPKHGGKRSSRK</sequence>
<comment type="caution">
    <text evidence="11">The sequence shown here is derived from an EMBL/GenBank/DDBJ whole genome shotgun (WGS) entry which is preliminary data.</text>
</comment>
<keyword evidence="4" id="KW-0067">ATP-binding</keyword>
<dbReference type="PROSITE" id="PS51192">
    <property type="entry name" value="HELICASE_ATP_BIND_1"/>
    <property type="match status" value="1"/>
</dbReference>
<dbReference type="PANTHER" id="PTHR47959">
    <property type="entry name" value="ATP-DEPENDENT RNA HELICASE RHLE-RELATED"/>
    <property type="match status" value="1"/>
</dbReference>
<evidence type="ECO:0000256" key="7">
    <source>
        <dbReference type="SAM" id="MobiDB-lite"/>
    </source>
</evidence>
<feature type="domain" description="Helicase ATP-binding" evidence="8">
    <location>
        <begin position="41"/>
        <end position="241"/>
    </location>
</feature>
<dbReference type="RefSeq" id="WP_343958130.1">
    <property type="nucleotide sequence ID" value="NZ_BAAAKZ010000002.1"/>
</dbReference>
<dbReference type="InterPro" id="IPR001650">
    <property type="entry name" value="Helicase_C-like"/>
</dbReference>
<keyword evidence="1" id="KW-0547">Nucleotide-binding</keyword>
<evidence type="ECO:0000256" key="3">
    <source>
        <dbReference type="ARBA" id="ARBA00022806"/>
    </source>
</evidence>